<dbReference type="Pfam" id="PF05108">
    <property type="entry name" value="T7SS_ESX1_EccB"/>
    <property type="match status" value="1"/>
</dbReference>
<dbReference type="PANTHER" id="PTHR40765">
    <property type="entry name" value="ESX-2 SECRETION SYSTEM ATPASE ECCB2"/>
    <property type="match status" value="1"/>
</dbReference>
<evidence type="ECO:0000256" key="2">
    <source>
        <dbReference type="ARBA" id="ARBA00008149"/>
    </source>
</evidence>
<keyword evidence="6" id="KW-0378">Hydrolase</keyword>
<evidence type="ECO:0000256" key="1">
    <source>
        <dbReference type="ARBA" id="ARBA00004162"/>
    </source>
</evidence>
<dbReference type="InterPro" id="IPR007795">
    <property type="entry name" value="T7SS_EccB"/>
</dbReference>
<feature type="transmembrane region" description="Helical" evidence="11">
    <location>
        <begin position="45"/>
        <end position="65"/>
    </location>
</feature>
<keyword evidence="9 11" id="KW-0472">Membrane</keyword>
<feature type="compositionally biased region" description="Low complexity" evidence="10">
    <location>
        <begin position="386"/>
        <end position="405"/>
    </location>
</feature>
<protein>
    <submittedName>
        <fullName evidence="12">Type VII secretion protein EccB</fullName>
    </submittedName>
</protein>
<evidence type="ECO:0000256" key="4">
    <source>
        <dbReference type="ARBA" id="ARBA00022692"/>
    </source>
</evidence>
<evidence type="ECO:0000256" key="6">
    <source>
        <dbReference type="ARBA" id="ARBA00022801"/>
    </source>
</evidence>
<evidence type="ECO:0000256" key="3">
    <source>
        <dbReference type="ARBA" id="ARBA00022475"/>
    </source>
</evidence>
<evidence type="ECO:0000313" key="13">
    <source>
        <dbReference type="Proteomes" id="UP001197247"/>
    </source>
</evidence>
<proteinExistence type="inferred from homology"/>
<comment type="caution">
    <text evidence="12">The sequence shown here is derived from an EMBL/GenBank/DDBJ whole genome shotgun (WGS) entry which is preliminary data.</text>
</comment>
<name>A0ABS5TGG6_9ACTN</name>
<keyword evidence="3" id="KW-1003">Cell membrane</keyword>
<comment type="subcellular location">
    <subcellularLocation>
        <location evidence="1">Cell membrane</location>
        <topology evidence="1">Single-pass membrane protein</topology>
    </subcellularLocation>
</comment>
<evidence type="ECO:0000256" key="10">
    <source>
        <dbReference type="SAM" id="MobiDB-lite"/>
    </source>
</evidence>
<dbReference type="Proteomes" id="UP001197247">
    <property type="component" value="Unassembled WGS sequence"/>
</dbReference>
<gene>
    <name evidence="12" type="primary">eccB</name>
    <name evidence="12" type="ORF">KIH74_14715</name>
</gene>
<keyword evidence="13" id="KW-1185">Reference proteome</keyword>
<evidence type="ECO:0000256" key="5">
    <source>
        <dbReference type="ARBA" id="ARBA00022741"/>
    </source>
</evidence>
<keyword evidence="7" id="KW-0067">ATP-binding</keyword>
<dbReference type="NCBIfam" id="TIGR03919">
    <property type="entry name" value="T7SS_EccB"/>
    <property type="match status" value="1"/>
</dbReference>
<comment type="similarity">
    <text evidence="2">Belongs to the EccB family.</text>
</comment>
<dbReference type="PANTHER" id="PTHR40765:SF2">
    <property type="entry name" value="ESX-2 SECRETION SYSTEM ATPASE ECCB2"/>
    <property type="match status" value="1"/>
</dbReference>
<dbReference type="InterPro" id="IPR042485">
    <property type="entry name" value="T7SS_EccB_R3"/>
</dbReference>
<keyword evidence="5" id="KW-0547">Nucleotide-binding</keyword>
<dbReference type="Gene3D" id="3.30.2390.20">
    <property type="entry name" value="Type VII secretion system EccB, repeat 1 domain"/>
    <property type="match status" value="1"/>
</dbReference>
<reference evidence="12 13" key="1">
    <citation type="submission" date="2021-05" db="EMBL/GenBank/DDBJ databases">
        <title>Kineosporia and Streptomyces sp. nov. two new marine actinobacteria isolated from Coral.</title>
        <authorList>
            <person name="Buangrab K."/>
            <person name="Sutthacheep M."/>
            <person name="Yeemin T."/>
            <person name="Harunari E."/>
            <person name="Igarashi Y."/>
            <person name="Kanchanasin P."/>
            <person name="Tanasupawat S."/>
            <person name="Phongsopitanun W."/>
        </authorList>
    </citation>
    <scope>NUCLEOTIDE SEQUENCE [LARGE SCALE GENOMIC DNA]</scope>
    <source>
        <strain evidence="12 13">J2-2</strain>
    </source>
</reference>
<dbReference type="RefSeq" id="WP_214156481.1">
    <property type="nucleotide sequence ID" value="NZ_JAHBAY010000005.1"/>
</dbReference>
<dbReference type="Gene3D" id="2.40.50.910">
    <property type="entry name" value="Type VII secretion system EccB, repeat 3 domain"/>
    <property type="match status" value="1"/>
</dbReference>
<evidence type="ECO:0000313" key="12">
    <source>
        <dbReference type="EMBL" id="MBT0770190.1"/>
    </source>
</evidence>
<evidence type="ECO:0000256" key="8">
    <source>
        <dbReference type="ARBA" id="ARBA00022989"/>
    </source>
</evidence>
<evidence type="ECO:0000256" key="7">
    <source>
        <dbReference type="ARBA" id="ARBA00022840"/>
    </source>
</evidence>
<evidence type="ECO:0000256" key="11">
    <source>
        <dbReference type="SAM" id="Phobius"/>
    </source>
</evidence>
<keyword evidence="8 11" id="KW-1133">Transmembrane helix</keyword>
<evidence type="ECO:0000256" key="9">
    <source>
        <dbReference type="ARBA" id="ARBA00023136"/>
    </source>
</evidence>
<dbReference type="EMBL" id="JAHBAY010000005">
    <property type="protein sequence ID" value="MBT0770190.1"/>
    <property type="molecule type" value="Genomic_DNA"/>
</dbReference>
<keyword evidence="4 11" id="KW-0812">Transmembrane</keyword>
<feature type="region of interest" description="Disordered" evidence="10">
    <location>
        <begin position="386"/>
        <end position="421"/>
    </location>
</feature>
<dbReference type="InterPro" id="IPR044857">
    <property type="entry name" value="T7SS_EccB_R1"/>
</dbReference>
<accession>A0ABS5TGG6</accession>
<organism evidence="12 13">
    <name type="scientific">Kineosporia corallincola</name>
    <dbReference type="NCBI Taxonomy" id="2835133"/>
    <lineage>
        <taxon>Bacteria</taxon>
        <taxon>Bacillati</taxon>
        <taxon>Actinomycetota</taxon>
        <taxon>Actinomycetes</taxon>
        <taxon>Kineosporiales</taxon>
        <taxon>Kineosporiaceae</taxon>
        <taxon>Kineosporia</taxon>
    </lineage>
</organism>
<sequence>MVVTLQNRRDQVQAHTFMVGRLQSALLKAEPDLATPPLRRTSSGLLIGGILATLGVAGAAVYALISPGGNSSWRDAGTLVVDKTTGTSYVWVDQSLRPVLNLASARLLLGEDMTVEDVTSSSLEGVRRGAAIGIDQAPETLPAATISTSAWQVCATTAVAADGDARAAVSLRIGSLTPTAPIRDDQALLVRTTGGTRYLVTGGRRLKITEDWVPRALGLDDHATLDVTTSWIDALPAGPDLPQPTGVKAGAKGPSLAGIRTTAGQIVVVHTAGSPDRYYLVTLDGLQAVTETAAAIVLGDPGTTKAYGKNPVEAVSLSPAALGMAEVAEAPAWQAQLPASPMTLADTGSQAMPCVRAVPTGGTVTLDVITVPREQAVASSTLRAGAAGSGAVPAGPGGATPSAPSGGSGEKKPTAATSGATVTPADQVGIAAGAGLLARTLPAPGVPGAGLYLVTEDGSKYPIASAEALTALGYSDSQATAVPANLLGLLPTGPVLELLGTGGDVAAS</sequence>